<dbReference type="Proteomes" id="UP001220324">
    <property type="component" value="Unassembled WGS sequence"/>
</dbReference>
<feature type="compositionally biased region" description="Basic and acidic residues" evidence="1">
    <location>
        <begin position="57"/>
        <end position="84"/>
    </location>
</feature>
<name>A0AAD6D0H5_9EURO</name>
<organism evidence="2 3">
    <name type="scientific">Penicillium frequentans</name>
    <dbReference type="NCBI Taxonomy" id="3151616"/>
    <lineage>
        <taxon>Eukaryota</taxon>
        <taxon>Fungi</taxon>
        <taxon>Dikarya</taxon>
        <taxon>Ascomycota</taxon>
        <taxon>Pezizomycotina</taxon>
        <taxon>Eurotiomycetes</taxon>
        <taxon>Eurotiomycetidae</taxon>
        <taxon>Eurotiales</taxon>
        <taxon>Aspergillaceae</taxon>
        <taxon>Penicillium</taxon>
    </lineage>
</organism>
<evidence type="ECO:0000313" key="3">
    <source>
        <dbReference type="Proteomes" id="UP001220324"/>
    </source>
</evidence>
<feature type="compositionally biased region" description="Polar residues" evidence="1">
    <location>
        <begin position="34"/>
        <end position="56"/>
    </location>
</feature>
<keyword evidence="3" id="KW-1185">Reference proteome</keyword>
<comment type="caution">
    <text evidence="2">The sequence shown here is derived from an EMBL/GenBank/DDBJ whole genome shotgun (WGS) entry which is preliminary data.</text>
</comment>
<feature type="compositionally biased region" description="Polar residues" evidence="1">
    <location>
        <begin position="214"/>
        <end position="223"/>
    </location>
</feature>
<reference evidence="2 3" key="1">
    <citation type="journal article" date="2023" name="IMA Fungus">
        <title>Comparative genomic study of the Penicillium genus elucidates a diverse pangenome and 15 lateral gene transfer events.</title>
        <authorList>
            <person name="Petersen C."/>
            <person name="Sorensen T."/>
            <person name="Nielsen M.R."/>
            <person name="Sondergaard T.E."/>
            <person name="Sorensen J.L."/>
            <person name="Fitzpatrick D.A."/>
            <person name="Frisvad J.C."/>
            <person name="Nielsen K.L."/>
        </authorList>
    </citation>
    <scope>NUCLEOTIDE SEQUENCE [LARGE SCALE GENOMIC DNA]</scope>
    <source>
        <strain evidence="2 3">IBT 35679</strain>
    </source>
</reference>
<dbReference type="AlphaFoldDB" id="A0AAD6D0H5"/>
<feature type="compositionally biased region" description="Low complexity" evidence="1">
    <location>
        <begin position="89"/>
        <end position="103"/>
    </location>
</feature>
<proteinExistence type="predicted"/>
<feature type="compositionally biased region" description="Pro residues" evidence="1">
    <location>
        <begin position="151"/>
        <end position="167"/>
    </location>
</feature>
<evidence type="ECO:0000313" key="2">
    <source>
        <dbReference type="EMBL" id="KAJ5545636.1"/>
    </source>
</evidence>
<feature type="region of interest" description="Disordered" evidence="1">
    <location>
        <begin position="1"/>
        <end position="247"/>
    </location>
</feature>
<gene>
    <name evidence="2" type="ORF">N7494_003221</name>
</gene>
<dbReference type="EMBL" id="JAQIZZ010000003">
    <property type="protein sequence ID" value="KAJ5545636.1"/>
    <property type="molecule type" value="Genomic_DNA"/>
</dbReference>
<feature type="compositionally biased region" description="Pro residues" evidence="1">
    <location>
        <begin position="132"/>
        <end position="143"/>
    </location>
</feature>
<feature type="compositionally biased region" description="Polar residues" evidence="1">
    <location>
        <begin position="114"/>
        <end position="123"/>
    </location>
</feature>
<evidence type="ECO:0000256" key="1">
    <source>
        <dbReference type="SAM" id="MobiDB-lite"/>
    </source>
</evidence>
<protein>
    <submittedName>
        <fullName evidence="2">Uncharacterized protein</fullName>
    </submittedName>
</protein>
<accession>A0AAD6D0H5</accession>
<sequence>MPIPTRSASLREPRQTSHIARLAPGAKAPARPTATETTKDTVTSNRARTLLPQRSNPLRDDGTTSRLPPPERRPRETSPKRPIGEKQGSTPTATPPTSAAASARRQSLIRPVTLKTSTRNVSVPSKTTTPTFTPPSPRKPPMRSPTQSSTPRPPSPKKAEMPPPPRPARSSSLRQPVRTDPTATARGHARHRSQMIPPNTKPIQPDAAPKPRSGFSTYQQQYSPKKPTKPPTPTPGETPASGGLIPTTWPDIAALQTELLQLSLFHSSALERHAEWKAESELQLRMKYDTVAGQYRSTQRDEKMRQYKLNVQALESWLQNCRDHNGQQGFPEQIQIMSQVLQEVSDLTGTATGRYARVVATFEGWFDRAEDIRDRRATSRVLDGIDFIDPLDRTWKEEVQGLQAKLELCARQLQTLDILGFGEVERLEQSALTRIAQGLVEYIQLLMQEIRAMRTVETEMIQHEREIVGRFATELTSIPTGDTRTRVGVWKA</sequence>